<accession>W0DLZ1</accession>
<feature type="region of interest" description="Disordered" evidence="1">
    <location>
        <begin position="1"/>
        <end position="22"/>
    </location>
</feature>
<evidence type="ECO:0000256" key="1">
    <source>
        <dbReference type="SAM" id="MobiDB-lite"/>
    </source>
</evidence>
<dbReference type="AlphaFoldDB" id="W0DLZ1"/>
<dbReference type="Pfam" id="PF20703">
    <property type="entry name" value="nSTAND1"/>
    <property type="match status" value="1"/>
</dbReference>
<proteinExistence type="predicted"/>
<gene>
    <name evidence="3" type="ORF">THITH_08260</name>
</gene>
<dbReference type="Proteomes" id="UP000005289">
    <property type="component" value="Chromosome"/>
</dbReference>
<organism evidence="3 4">
    <name type="scientific">Thioalkalivibrio paradoxus ARh 1</name>
    <dbReference type="NCBI Taxonomy" id="713585"/>
    <lineage>
        <taxon>Bacteria</taxon>
        <taxon>Pseudomonadati</taxon>
        <taxon>Pseudomonadota</taxon>
        <taxon>Gammaproteobacteria</taxon>
        <taxon>Chromatiales</taxon>
        <taxon>Ectothiorhodospiraceae</taxon>
        <taxon>Thioalkalivibrio</taxon>
    </lineage>
</organism>
<dbReference type="EMBL" id="CP007029">
    <property type="protein sequence ID" value="AHE98257.1"/>
    <property type="molecule type" value="Genomic_DNA"/>
</dbReference>
<evidence type="ECO:0000259" key="2">
    <source>
        <dbReference type="Pfam" id="PF20703"/>
    </source>
</evidence>
<dbReference type="KEGG" id="tti:THITH_08260"/>
<name>W0DLZ1_9GAMM</name>
<dbReference type="RefSeq" id="WP_006747599.1">
    <property type="nucleotide sequence ID" value="NZ_CP007029.1"/>
</dbReference>
<keyword evidence="4" id="KW-1185">Reference proteome</keyword>
<reference evidence="3 4" key="1">
    <citation type="submission" date="2013-12" db="EMBL/GenBank/DDBJ databases">
        <authorList>
            <consortium name="DOE Joint Genome Institute"/>
            <person name="Muyzer G."/>
            <person name="Huntemann M."/>
            <person name="Han J."/>
            <person name="Chen A."/>
            <person name="Kyrpides N."/>
            <person name="Mavromatis K."/>
            <person name="Markowitz V."/>
            <person name="Palaniappan K."/>
            <person name="Ivanova N."/>
            <person name="Schaumberg A."/>
            <person name="Pati A."/>
            <person name="Liolios K."/>
            <person name="Nordberg H.P."/>
            <person name="Cantor M.N."/>
            <person name="Hua S.X."/>
            <person name="Woyke T."/>
        </authorList>
    </citation>
    <scope>NUCLEOTIDE SEQUENCE [LARGE SCALE GENOMIC DNA]</scope>
    <source>
        <strain evidence="3 4">ARh 1</strain>
    </source>
</reference>
<feature type="region of interest" description="Disordered" evidence="1">
    <location>
        <begin position="284"/>
        <end position="304"/>
    </location>
</feature>
<evidence type="ECO:0000313" key="4">
    <source>
        <dbReference type="Proteomes" id="UP000005289"/>
    </source>
</evidence>
<feature type="domain" description="Novel STAND NTPase 1" evidence="2">
    <location>
        <begin position="21"/>
        <end position="450"/>
    </location>
</feature>
<dbReference type="InterPro" id="IPR027417">
    <property type="entry name" value="P-loop_NTPase"/>
</dbReference>
<dbReference type="SUPFAM" id="SSF52540">
    <property type="entry name" value="P-loop containing nucleoside triphosphate hydrolases"/>
    <property type="match status" value="1"/>
</dbReference>
<dbReference type="STRING" id="713585.THITH_08260"/>
<dbReference type="InterPro" id="IPR049052">
    <property type="entry name" value="nSTAND1"/>
</dbReference>
<sequence length="722" mass="80957">MSGRTTEPAGTPFGTDRPPRPYPGLRPFEGHEWLIFFGRERMVDAVVNRLIHNRFVVVHGDSGCGKSSLIRAGVLPWLEQDSARGGAVWHVGIMLPGHAPLWNLAKVLAATPDIPNSGDDFEERVVAIRRMLNFGAGAVADLAEFLEADADRPFCLLVDQFEELFEHARRHGDEQARLLADLLVGLAQNPPTGFYTVLTMRSEFLGACARYRGLAETVNANQYLLPRMEHADLLRAIREPAKLYSGWVSRELANRLIADSGGDQDQLPLIQHGLMRLHQRFVSTDRPAPADPQPELDGAESTSPRWRLESEHYQGKHGLNGLLSDHADEVMAVAQETCIRGGDSPRLIEDLFRALTEINADGHAIRRPCSLSELLAVTGATEGTLRCVLEAFRKDGVSFLRPYGEAPLEAQDRMDISHEALIRCWQRIADPEKGWLIREFRSGLIWRALLVQADSFERDRANVLGPGTTEERAAWLERRNPAWAQRYGGGWERVQKLLAASMRESKRIQAVERSRRRLQNVTAALIILPVIMGLLGWGWWQQSQVQQASSEAEGFQRELARERLWQGESGTRPYPPPGHEERILLPRDTAPDQAIALEVPAQAAEDFPLRVFVHIAEDAQRVPAQGLERQLEERGLKDGSRIQAPGIELVNAAPRRSELRCFRAEECGNEGDQLLAITNEILAEPQLRLNDLSRRYGDSTAIRPRHFEIWFAAGDAIQLRSE</sequence>
<dbReference type="HOGENOM" id="CLU_002352_3_2_6"/>
<protein>
    <recommendedName>
        <fullName evidence="2">Novel STAND NTPase 1 domain-containing protein</fullName>
    </recommendedName>
</protein>
<evidence type="ECO:0000313" key="3">
    <source>
        <dbReference type="EMBL" id="AHE98257.1"/>
    </source>
</evidence>